<reference evidence="5" key="1">
    <citation type="submission" date="2016-10" db="EMBL/GenBank/DDBJ databases">
        <authorList>
            <person name="Varghese N."/>
            <person name="Submissions S."/>
        </authorList>
    </citation>
    <scope>NUCLEOTIDE SEQUENCE [LARGE SCALE GENOMIC DNA]</scope>
    <source>
        <strain evidence="5">IBRC-M 10761</strain>
    </source>
</reference>
<dbReference type="EMBL" id="FNZH01000002">
    <property type="protein sequence ID" value="SEJ21157.1"/>
    <property type="molecule type" value="Genomic_DNA"/>
</dbReference>
<keyword evidence="1 2" id="KW-0732">Signal</keyword>
<evidence type="ECO:0000259" key="3">
    <source>
        <dbReference type="Pfam" id="PF13505"/>
    </source>
</evidence>
<evidence type="ECO:0000256" key="1">
    <source>
        <dbReference type="ARBA" id="ARBA00022729"/>
    </source>
</evidence>
<dbReference type="InterPro" id="IPR027385">
    <property type="entry name" value="Beta-barrel_OMP"/>
</dbReference>
<protein>
    <submittedName>
        <fullName evidence="4">Outer membrane protein beta-barrel domain-containing protein</fullName>
    </submittedName>
</protein>
<dbReference type="STRING" id="1416801.SAMN05192553_102945"/>
<gene>
    <name evidence="4" type="ORF">SAMN05192553_102945</name>
</gene>
<name>A0A1H6X3K8_9BACT</name>
<evidence type="ECO:0000313" key="5">
    <source>
        <dbReference type="Proteomes" id="UP000199403"/>
    </source>
</evidence>
<feature type="signal peptide" evidence="2">
    <location>
        <begin position="1"/>
        <end position="23"/>
    </location>
</feature>
<proteinExistence type="predicted"/>
<evidence type="ECO:0000256" key="2">
    <source>
        <dbReference type="SAM" id="SignalP"/>
    </source>
</evidence>
<feature type="domain" description="Outer membrane protein beta-barrel" evidence="3">
    <location>
        <begin position="10"/>
        <end position="193"/>
    </location>
</feature>
<sequence>MSRIMKKIIAIIVLLASAESVFAQSTFKPGVGVNFTNISGTADDVSGNIGWQIGASIEFGKKLYFEPGLFYLTENAEASTIDNGVTTFTDAKFSGLRVPLTVGLNVLGNTESTFGLRVFGGSSAFLLTGVSDGLNKDDFNSPKWGVFAGAGIDLALFYLDWSYQWSVTNIQKSIDDIDFGKTNGIFLTAGLRF</sequence>
<keyword evidence="5" id="KW-1185">Reference proteome</keyword>
<organism evidence="4 5">
    <name type="scientific">Cyclobacterium xiamenense</name>
    <dbReference type="NCBI Taxonomy" id="1297121"/>
    <lineage>
        <taxon>Bacteria</taxon>
        <taxon>Pseudomonadati</taxon>
        <taxon>Bacteroidota</taxon>
        <taxon>Cytophagia</taxon>
        <taxon>Cytophagales</taxon>
        <taxon>Cyclobacteriaceae</taxon>
        <taxon>Cyclobacterium</taxon>
    </lineage>
</organism>
<dbReference type="Proteomes" id="UP000199403">
    <property type="component" value="Unassembled WGS sequence"/>
</dbReference>
<dbReference type="AlphaFoldDB" id="A0A1H6X3K8"/>
<feature type="chain" id="PRO_5011474043" evidence="2">
    <location>
        <begin position="24"/>
        <end position="193"/>
    </location>
</feature>
<dbReference type="Pfam" id="PF13505">
    <property type="entry name" value="OMP_b-brl"/>
    <property type="match status" value="1"/>
</dbReference>
<accession>A0A1H6X3K8</accession>
<dbReference type="OrthoDB" id="672705at2"/>
<evidence type="ECO:0000313" key="4">
    <source>
        <dbReference type="EMBL" id="SEJ21157.1"/>
    </source>
</evidence>